<protein>
    <recommendedName>
        <fullName evidence="4">DUF3785 domain-containing protein</fullName>
    </recommendedName>
</protein>
<dbReference type="EMBL" id="LK932402">
    <property type="protein sequence ID" value="CDS87887.1"/>
    <property type="molecule type" value="Genomic_DNA"/>
</dbReference>
<dbReference type="RefSeq" id="WP_021367033.1">
    <property type="nucleotide sequence ID" value="NZ_BBYB01000197.1"/>
</dbReference>
<dbReference type="Pfam" id="PF12653">
    <property type="entry name" value="DUF3785"/>
    <property type="match status" value="1"/>
</dbReference>
<proteinExistence type="predicted"/>
<dbReference type="EMBL" id="LK932505">
    <property type="protein sequence ID" value="CDS85522.1"/>
    <property type="molecule type" value="Genomic_DNA"/>
</dbReference>
<dbReference type="AlphaFoldDB" id="A0A069AQQ3"/>
<dbReference type="EMBL" id="LK933116">
    <property type="protein sequence ID" value="CDT35382.1"/>
    <property type="molecule type" value="Genomic_DNA"/>
</dbReference>
<evidence type="ECO:0000313" key="3">
    <source>
        <dbReference type="EMBL" id="CDT35382.1"/>
    </source>
</evidence>
<evidence type="ECO:0000313" key="2">
    <source>
        <dbReference type="EMBL" id="CDS87887.1"/>
    </source>
</evidence>
<evidence type="ECO:0000313" key="1">
    <source>
        <dbReference type="EMBL" id="CDS85522.1"/>
    </source>
</evidence>
<sequence>MSLYKFIYDDKEYLLKEENCSALINDEENPVQGVSISKIIDILNEAEEVDFDVEYYQEACPLCLEGVKEKKKFFPFLEYHFYIFSKDGEYVISNISVNYKGLSFNKLSRANKVDNSYIVSVIICENCQDYIIQIENCIV</sequence>
<name>A0A069AQQ3_CLODI</name>
<organism evidence="3">
    <name type="scientific">Clostridioides difficile</name>
    <name type="common">Peptoclostridium difficile</name>
    <dbReference type="NCBI Taxonomy" id="1496"/>
    <lineage>
        <taxon>Bacteria</taxon>
        <taxon>Bacillati</taxon>
        <taxon>Bacillota</taxon>
        <taxon>Clostridia</taxon>
        <taxon>Peptostreptococcales</taxon>
        <taxon>Peptostreptococcaceae</taxon>
        <taxon>Clostridioides</taxon>
    </lineage>
</organism>
<gene>
    <name evidence="3" type="ORF">BN1095_440160</name>
    <name evidence="1" type="ORF">BN1096_520327</name>
    <name evidence="2" type="ORF">BN1097_630292</name>
</gene>
<reference evidence="3" key="1">
    <citation type="submission" date="2014-07" db="EMBL/GenBank/DDBJ databases">
        <authorList>
            <person name="Monot Marc"/>
        </authorList>
    </citation>
    <scope>NUCLEOTIDE SEQUENCE</scope>
    <source>
        <strain evidence="3">7032989</strain>
        <strain evidence="2">7032994</strain>
    </source>
</reference>
<dbReference type="InterPro" id="IPR024210">
    <property type="entry name" value="DUF3785"/>
</dbReference>
<evidence type="ECO:0008006" key="4">
    <source>
        <dbReference type="Google" id="ProtNLM"/>
    </source>
</evidence>
<accession>A0A069AQQ3</accession>